<organism evidence="9 10">
    <name type="scientific">Devosia equisanguinis</name>
    <dbReference type="NCBI Taxonomy" id="2490941"/>
    <lineage>
        <taxon>Bacteria</taxon>
        <taxon>Pseudomonadati</taxon>
        <taxon>Pseudomonadota</taxon>
        <taxon>Alphaproteobacteria</taxon>
        <taxon>Hyphomicrobiales</taxon>
        <taxon>Devosiaceae</taxon>
        <taxon>Devosia</taxon>
    </lineage>
</organism>
<dbReference type="AlphaFoldDB" id="A0A3S4CR11"/>
<evidence type="ECO:0000256" key="7">
    <source>
        <dbReference type="ARBA" id="ARBA00023136"/>
    </source>
</evidence>
<comment type="subcellular location">
    <subcellularLocation>
        <location evidence="1">Cell membrane</location>
        <topology evidence="1">Multi-pass membrane protein</topology>
    </subcellularLocation>
</comment>
<name>A0A3S4CR11_9HYPH</name>
<accession>A0A3S4CR11</accession>
<dbReference type="CDD" id="cd06550">
    <property type="entry name" value="TM_ABC_iron-siderophores_like"/>
    <property type="match status" value="1"/>
</dbReference>
<protein>
    <submittedName>
        <fullName evidence="9">Iron-uptake system permease protein FeuC</fullName>
    </submittedName>
</protein>
<proteinExistence type="inferred from homology"/>
<dbReference type="EMBL" id="UZWD01000018">
    <property type="protein sequence ID" value="VDS04007.1"/>
    <property type="molecule type" value="Genomic_DNA"/>
</dbReference>
<feature type="transmembrane region" description="Helical" evidence="8">
    <location>
        <begin position="115"/>
        <end position="135"/>
    </location>
</feature>
<evidence type="ECO:0000256" key="1">
    <source>
        <dbReference type="ARBA" id="ARBA00004651"/>
    </source>
</evidence>
<keyword evidence="3" id="KW-0813">Transport</keyword>
<dbReference type="GO" id="GO:0022857">
    <property type="term" value="F:transmembrane transporter activity"/>
    <property type="evidence" value="ECO:0007669"/>
    <property type="project" value="InterPro"/>
</dbReference>
<dbReference type="InterPro" id="IPR037294">
    <property type="entry name" value="ABC_BtuC-like"/>
</dbReference>
<evidence type="ECO:0000256" key="2">
    <source>
        <dbReference type="ARBA" id="ARBA00007935"/>
    </source>
</evidence>
<evidence type="ECO:0000256" key="5">
    <source>
        <dbReference type="ARBA" id="ARBA00022692"/>
    </source>
</evidence>
<keyword evidence="4" id="KW-1003">Cell membrane</keyword>
<dbReference type="RefSeq" id="WP_126149601.1">
    <property type="nucleotide sequence ID" value="NZ_JBHTMH010000001.1"/>
</dbReference>
<feature type="transmembrane region" description="Helical" evidence="8">
    <location>
        <begin position="276"/>
        <end position="295"/>
    </location>
</feature>
<keyword evidence="6 8" id="KW-1133">Transmembrane helix</keyword>
<dbReference type="PANTHER" id="PTHR30472:SF64">
    <property type="entry name" value="IRON(3+)-HYDROXAMATE IMPORT SYSTEM PERMEASE PROTEIN FHUG"/>
    <property type="match status" value="1"/>
</dbReference>
<dbReference type="GO" id="GO:0033214">
    <property type="term" value="P:siderophore-iron import into cell"/>
    <property type="evidence" value="ECO:0007669"/>
    <property type="project" value="TreeGrafter"/>
</dbReference>
<dbReference type="Pfam" id="PF01032">
    <property type="entry name" value="FecCD"/>
    <property type="match status" value="1"/>
</dbReference>
<evidence type="ECO:0000256" key="3">
    <source>
        <dbReference type="ARBA" id="ARBA00022448"/>
    </source>
</evidence>
<comment type="similarity">
    <text evidence="2">Belongs to the binding-protein-dependent transport system permease family. FecCD subfamily.</text>
</comment>
<feature type="transmembrane region" description="Helical" evidence="8">
    <location>
        <begin position="188"/>
        <end position="210"/>
    </location>
</feature>
<evidence type="ECO:0000313" key="9">
    <source>
        <dbReference type="EMBL" id="VDS04007.1"/>
    </source>
</evidence>
<evidence type="ECO:0000256" key="4">
    <source>
        <dbReference type="ARBA" id="ARBA00022475"/>
    </source>
</evidence>
<evidence type="ECO:0000313" key="10">
    <source>
        <dbReference type="Proteomes" id="UP000268844"/>
    </source>
</evidence>
<dbReference type="PANTHER" id="PTHR30472">
    <property type="entry name" value="FERRIC ENTEROBACTIN TRANSPORT SYSTEM PERMEASE PROTEIN"/>
    <property type="match status" value="1"/>
</dbReference>
<feature type="transmembrane region" description="Helical" evidence="8">
    <location>
        <begin position="54"/>
        <end position="73"/>
    </location>
</feature>
<dbReference type="InterPro" id="IPR000522">
    <property type="entry name" value="ABC_transptr_permease_BtuC"/>
</dbReference>
<feature type="transmembrane region" description="Helical" evidence="8">
    <location>
        <begin position="85"/>
        <end position="103"/>
    </location>
</feature>
<dbReference type="Proteomes" id="UP000268844">
    <property type="component" value="Unassembled WGS sequence"/>
</dbReference>
<keyword evidence="5 8" id="KW-0812">Transmembrane</keyword>
<dbReference type="SUPFAM" id="SSF81345">
    <property type="entry name" value="ABC transporter involved in vitamin B12 uptake, BtuC"/>
    <property type="match status" value="1"/>
</dbReference>
<dbReference type="FunFam" id="1.10.3470.10:FF:000001">
    <property type="entry name" value="Vitamin B12 ABC transporter permease BtuC"/>
    <property type="match status" value="1"/>
</dbReference>
<feature type="transmembrane region" description="Helical" evidence="8">
    <location>
        <begin position="147"/>
        <end position="168"/>
    </location>
</feature>
<evidence type="ECO:0000256" key="8">
    <source>
        <dbReference type="SAM" id="Phobius"/>
    </source>
</evidence>
<dbReference type="GO" id="GO:0005886">
    <property type="term" value="C:plasma membrane"/>
    <property type="evidence" value="ECO:0007669"/>
    <property type="project" value="UniProtKB-SubCell"/>
</dbReference>
<keyword evidence="10" id="KW-1185">Reference proteome</keyword>
<sequence length="333" mass="34163">MAIRFLLLAGLLAIAALVSLNLGSFAISPSDLMATILGQGTPKQELALYAIRLPRLVMAMLVGAGLALSGAILQGVSRNGLADPGILGLNSGAGLTIVALLYLHQQAILDVPGIVWPAVAFVGAMIGAISIYLLAQRRGQVDPARMLLAGIAINAGFSAAMLVLSMRLDRRVYDAAAVWLAGSLSGSKWADVMAILPWFILLVPMLIALVRSLDILGVGDEAATGVGVRVEASRLALLAIAVAFAGAAVALAGAIGFVGLLGPHIARLMVGPRHHALLPAAALVGATLVVIADLIGRTLLAPIEIPVGVVVAVIGAPYFLYLLVRSNQRALSA</sequence>
<dbReference type="Gene3D" id="1.10.3470.10">
    <property type="entry name" value="ABC transporter involved in vitamin B12 uptake, BtuC"/>
    <property type="match status" value="1"/>
</dbReference>
<evidence type="ECO:0000256" key="6">
    <source>
        <dbReference type="ARBA" id="ARBA00022989"/>
    </source>
</evidence>
<reference evidence="9 10" key="1">
    <citation type="submission" date="2018-12" db="EMBL/GenBank/DDBJ databases">
        <authorList>
            <person name="Criscuolo A."/>
        </authorList>
    </citation>
    <scope>NUCLEOTIDE SEQUENCE [LARGE SCALE GENOMIC DNA]</scope>
    <source>
        <strain evidence="9">ACIP1116281</strain>
    </source>
</reference>
<feature type="transmembrane region" description="Helical" evidence="8">
    <location>
        <begin position="307"/>
        <end position="324"/>
    </location>
</feature>
<feature type="transmembrane region" description="Helical" evidence="8">
    <location>
        <begin position="235"/>
        <end position="261"/>
    </location>
</feature>
<gene>
    <name evidence="9" type="primary">feuC</name>
    <name evidence="9" type="ORF">DEVEQU_01138</name>
</gene>
<keyword evidence="7 8" id="KW-0472">Membrane</keyword>
<dbReference type="OrthoDB" id="9055647at2"/>